<keyword evidence="2 6" id="KW-0812">Transmembrane</keyword>
<comment type="caution">
    <text evidence="8">The sequence shown here is derived from an EMBL/GenBank/DDBJ whole genome shotgun (WGS) entry which is preliminary data.</text>
</comment>
<evidence type="ECO:0000256" key="4">
    <source>
        <dbReference type="ARBA" id="ARBA00023136"/>
    </source>
</evidence>
<feature type="transmembrane region" description="Helical" evidence="6">
    <location>
        <begin position="46"/>
        <end position="69"/>
    </location>
</feature>
<dbReference type="Pfam" id="PF20684">
    <property type="entry name" value="Fung_rhodopsin"/>
    <property type="match status" value="1"/>
</dbReference>
<protein>
    <recommendedName>
        <fullName evidence="7">Rhodopsin domain-containing protein</fullName>
    </recommendedName>
</protein>
<dbReference type="PANTHER" id="PTHR33048">
    <property type="entry name" value="PTH11-LIKE INTEGRAL MEMBRANE PROTEIN (AFU_ORTHOLOGUE AFUA_5G11245)"/>
    <property type="match status" value="1"/>
</dbReference>
<gene>
    <name evidence="8" type="ORF">Q9L58_009508</name>
</gene>
<name>A0ABR3G6P9_9PEZI</name>
<accession>A0ABR3G6P9</accession>
<dbReference type="InterPro" id="IPR049326">
    <property type="entry name" value="Rhodopsin_dom_fungi"/>
</dbReference>
<evidence type="ECO:0000313" key="8">
    <source>
        <dbReference type="EMBL" id="KAL0631614.1"/>
    </source>
</evidence>
<keyword evidence="4 6" id="KW-0472">Membrane</keyword>
<feature type="domain" description="Rhodopsin" evidence="7">
    <location>
        <begin position="1"/>
        <end position="72"/>
    </location>
</feature>
<dbReference type="PANTHER" id="PTHR33048:SF160">
    <property type="entry name" value="SAT4 FAMILY MEMBRANE PROTEIN"/>
    <property type="match status" value="1"/>
</dbReference>
<evidence type="ECO:0000259" key="7">
    <source>
        <dbReference type="Pfam" id="PF20684"/>
    </source>
</evidence>
<evidence type="ECO:0000256" key="6">
    <source>
        <dbReference type="SAM" id="Phobius"/>
    </source>
</evidence>
<proteinExistence type="inferred from homology"/>
<feature type="non-terminal residue" evidence="8">
    <location>
        <position position="73"/>
    </location>
</feature>
<evidence type="ECO:0000256" key="3">
    <source>
        <dbReference type="ARBA" id="ARBA00022989"/>
    </source>
</evidence>
<organism evidence="8 9">
    <name type="scientific">Discina gigas</name>
    <dbReference type="NCBI Taxonomy" id="1032678"/>
    <lineage>
        <taxon>Eukaryota</taxon>
        <taxon>Fungi</taxon>
        <taxon>Dikarya</taxon>
        <taxon>Ascomycota</taxon>
        <taxon>Pezizomycotina</taxon>
        <taxon>Pezizomycetes</taxon>
        <taxon>Pezizales</taxon>
        <taxon>Discinaceae</taxon>
        <taxon>Discina</taxon>
    </lineage>
</organism>
<evidence type="ECO:0000313" key="9">
    <source>
        <dbReference type="Proteomes" id="UP001447188"/>
    </source>
</evidence>
<dbReference type="Proteomes" id="UP001447188">
    <property type="component" value="Unassembled WGS sequence"/>
</dbReference>
<evidence type="ECO:0000256" key="2">
    <source>
        <dbReference type="ARBA" id="ARBA00022692"/>
    </source>
</evidence>
<reference evidence="8 9" key="1">
    <citation type="submission" date="2024-02" db="EMBL/GenBank/DDBJ databases">
        <title>Discinaceae phylogenomics.</title>
        <authorList>
            <person name="Dirks A.C."/>
            <person name="James T.Y."/>
        </authorList>
    </citation>
    <scope>NUCLEOTIDE SEQUENCE [LARGE SCALE GENOMIC DNA]</scope>
    <source>
        <strain evidence="8 9">ACD0624</strain>
    </source>
</reference>
<comment type="similarity">
    <text evidence="5">Belongs to the SAT4 family.</text>
</comment>
<evidence type="ECO:0000256" key="5">
    <source>
        <dbReference type="ARBA" id="ARBA00038359"/>
    </source>
</evidence>
<dbReference type="InterPro" id="IPR052337">
    <property type="entry name" value="SAT4-like"/>
</dbReference>
<dbReference type="EMBL" id="JBBBZM010000228">
    <property type="protein sequence ID" value="KAL0631614.1"/>
    <property type="molecule type" value="Genomic_DNA"/>
</dbReference>
<evidence type="ECO:0000256" key="1">
    <source>
        <dbReference type="ARBA" id="ARBA00004141"/>
    </source>
</evidence>
<keyword evidence="3 6" id="KW-1133">Transmembrane helix</keyword>
<sequence>MALATSCTIAFIVGNFTRCKPVQFNWNQNLPGGRCGDVRMFVCFNAASSIILDLMIWALPIPILLSLGFNKRK</sequence>
<comment type="subcellular location">
    <subcellularLocation>
        <location evidence="1">Membrane</location>
        <topology evidence="1">Multi-pass membrane protein</topology>
    </subcellularLocation>
</comment>
<keyword evidence="9" id="KW-1185">Reference proteome</keyword>